<dbReference type="AlphaFoldDB" id="A0A1F2P734"/>
<dbReference type="STRING" id="1839936.SBU_000468"/>
<dbReference type="Pfam" id="PF01636">
    <property type="entry name" value="APH"/>
    <property type="match status" value="1"/>
</dbReference>
<dbReference type="PATRIC" id="fig|1839936.3.peg.472"/>
<dbReference type="InterPro" id="IPR002575">
    <property type="entry name" value="Aminoglycoside_PTrfase"/>
</dbReference>
<reference evidence="2" key="2">
    <citation type="journal article" date="2020" name="mSystems">
        <title>Genome- and Community-Level Interaction Insights into Carbon Utilization and Element Cycling Functions of Hydrothermarchaeota in Hydrothermal Sediment.</title>
        <authorList>
            <person name="Zhou Z."/>
            <person name="Liu Y."/>
            <person name="Xu W."/>
            <person name="Pan J."/>
            <person name="Luo Z.H."/>
            <person name="Li M."/>
        </authorList>
    </citation>
    <scope>NUCLEOTIDE SEQUENCE [LARGE SCALE GENOMIC DNA]</scope>
    <source>
        <strain evidence="2">HyVt-386</strain>
    </source>
</reference>
<dbReference type="Proteomes" id="UP000185779">
    <property type="component" value="Unassembled WGS sequence"/>
</dbReference>
<dbReference type="SUPFAM" id="SSF56112">
    <property type="entry name" value="Protein kinase-like (PK-like)"/>
    <property type="match status" value="1"/>
</dbReference>
<feature type="domain" description="Aminoglycoside phosphotransferase" evidence="1">
    <location>
        <begin position="114"/>
        <end position="264"/>
    </location>
</feature>
<evidence type="ECO:0000313" key="2">
    <source>
        <dbReference type="EMBL" id="HEC57107.1"/>
    </source>
</evidence>
<evidence type="ECO:0000313" key="4">
    <source>
        <dbReference type="Proteomes" id="UP000185779"/>
    </source>
</evidence>
<dbReference type="Proteomes" id="UP000885936">
    <property type="component" value="Unassembled WGS sequence"/>
</dbReference>
<comment type="caution">
    <text evidence="3">The sequence shown here is derived from an EMBL/GenBank/DDBJ whole genome shotgun (WGS) entry which is preliminary data.</text>
</comment>
<dbReference type="EMBL" id="LYOR01000002">
    <property type="protein sequence ID" value="OFV66501.1"/>
    <property type="molecule type" value="Genomic_DNA"/>
</dbReference>
<dbReference type="EMBL" id="DRIE01000073">
    <property type="protein sequence ID" value="HEC57107.1"/>
    <property type="molecule type" value="Genomic_DNA"/>
</dbReference>
<gene>
    <name evidence="2" type="ORF">ENI32_04390</name>
    <name evidence="3" type="ORF">SBU_000468</name>
</gene>
<accession>A0A1F2P734</accession>
<evidence type="ECO:0000259" key="1">
    <source>
        <dbReference type="Pfam" id="PF01636"/>
    </source>
</evidence>
<dbReference type="GO" id="GO:0016740">
    <property type="term" value="F:transferase activity"/>
    <property type="evidence" value="ECO:0007669"/>
    <property type="project" value="UniProtKB-KW"/>
</dbReference>
<dbReference type="InterPro" id="IPR011009">
    <property type="entry name" value="Kinase-like_dom_sf"/>
</dbReference>
<name>A0A1F2P734_9EURY</name>
<reference evidence="3 4" key="1">
    <citation type="submission" date="2016-05" db="EMBL/GenBank/DDBJ databases">
        <title>Microbial consortia oxidize butane by reversing methanogenesis.</title>
        <authorList>
            <person name="Laso-Perez R."/>
            <person name="Richter M."/>
            <person name="Wegener G."/>
            <person name="Musat F."/>
        </authorList>
    </citation>
    <scope>NUCLEOTIDE SEQUENCE [LARGE SCALE GENOMIC DNA]</scope>
    <source>
        <strain evidence="3">BOX1</strain>
    </source>
</reference>
<proteinExistence type="predicted"/>
<organism evidence="3 4">
    <name type="scientific">Candidatus Syntropharchaeum butanivorans</name>
    <dbReference type="NCBI Taxonomy" id="1839936"/>
    <lineage>
        <taxon>Archaea</taxon>
        <taxon>Methanobacteriati</taxon>
        <taxon>Methanobacteriota</taxon>
        <taxon>Stenosarchaea group</taxon>
        <taxon>Methanomicrobia</taxon>
        <taxon>Methanosarcinales</taxon>
        <taxon>ANME-2 cluster</taxon>
        <taxon>Candidatus Syntropharchaeum</taxon>
    </lineage>
</organism>
<protein>
    <submittedName>
        <fullName evidence="2 3">Aminoglycoside phosphotransferase</fullName>
    </submittedName>
</protein>
<evidence type="ECO:0000313" key="3">
    <source>
        <dbReference type="EMBL" id="OFV66501.1"/>
    </source>
</evidence>
<keyword evidence="4" id="KW-1185">Reference proteome</keyword>
<sequence length="359" mass="41880">MRPEKVEKYIKGVFGADAKLVSIGDIGGADELKGFGYGKPFRIEVEVGGVKKGFVLSTMRGDSFGHEQMEDRARVLMEQYRSFNTLPEHVRSVDIGYFTENGEMRSVRDADEYFLLMEEAEGLEYFHDLNRISRRGELEDLDKDRTHALSSYLARIHAIKPPSGMESLYTRRIRELVGHGECIMGLMDSYPRDLGFITWRDLEEIEKGAVRWRWRIKGRCDRICAVHGDFHPWNILFREGVSFTLLDRSRGEWGEAADDLSSITINYIFYALNLYGTFKGAFKELYDIFWENYLDKTGDWEILEVIPPFYLFRGLVVASPIWYPNLEPNVRLKLFSFIKSMAKIEKFDHRHVEDYLRLE</sequence>
<keyword evidence="3" id="KW-0808">Transferase</keyword>
<dbReference type="Gene3D" id="3.90.1200.10">
    <property type="match status" value="1"/>
</dbReference>